<dbReference type="InterPro" id="IPR037914">
    <property type="entry name" value="SpoVT-AbrB_sf"/>
</dbReference>
<gene>
    <name evidence="1" type="ORF">IV57_GL001030</name>
</gene>
<dbReference type="AlphaFoldDB" id="A0A0R2LMH2"/>
<protein>
    <recommendedName>
        <fullName evidence="3">AbrB family transcriptional regulator</fullName>
    </recommendedName>
</protein>
<evidence type="ECO:0000313" key="1">
    <source>
        <dbReference type="EMBL" id="KRO00592.1"/>
    </source>
</evidence>
<evidence type="ECO:0000313" key="2">
    <source>
        <dbReference type="Proteomes" id="UP000051006"/>
    </source>
</evidence>
<dbReference type="SUPFAM" id="SSF89447">
    <property type="entry name" value="AbrB/MazE/MraZ-like"/>
    <property type="match status" value="1"/>
</dbReference>
<accession>A0A0R2LMH2</accession>
<dbReference type="OrthoDB" id="2313070at2"/>
<reference evidence="1 2" key="1">
    <citation type="journal article" date="2015" name="Genome Announc.">
        <title>Expanding the biotechnology potential of lactobacilli through comparative genomics of 213 strains and associated genera.</title>
        <authorList>
            <person name="Sun Z."/>
            <person name="Harris H.M."/>
            <person name="McCann A."/>
            <person name="Guo C."/>
            <person name="Argimon S."/>
            <person name="Zhang W."/>
            <person name="Yang X."/>
            <person name="Jeffery I.B."/>
            <person name="Cooney J.C."/>
            <person name="Kagawa T.F."/>
            <person name="Liu W."/>
            <person name="Song Y."/>
            <person name="Salvetti E."/>
            <person name="Wrobel A."/>
            <person name="Rasinkangas P."/>
            <person name="Parkhill J."/>
            <person name="Rea M.C."/>
            <person name="O'Sullivan O."/>
            <person name="Ritari J."/>
            <person name="Douillard F.P."/>
            <person name="Paul Ross R."/>
            <person name="Yang R."/>
            <person name="Briner A.E."/>
            <person name="Felis G.E."/>
            <person name="de Vos W.M."/>
            <person name="Barrangou R."/>
            <person name="Klaenhammer T.R."/>
            <person name="Caufield P.W."/>
            <person name="Cui Y."/>
            <person name="Zhang H."/>
            <person name="O'Toole P.W."/>
        </authorList>
    </citation>
    <scope>NUCLEOTIDE SEQUENCE [LARGE SCALE GENOMIC DNA]</scope>
    <source>
        <strain evidence="1 2">DSM 24716</strain>
    </source>
</reference>
<dbReference type="EMBL" id="JQCF01000002">
    <property type="protein sequence ID" value="KRO00592.1"/>
    <property type="molecule type" value="Genomic_DNA"/>
</dbReference>
<organism evidence="1 2">
    <name type="scientific">Companilactobacillus kimchiensis</name>
    <dbReference type="NCBI Taxonomy" id="993692"/>
    <lineage>
        <taxon>Bacteria</taxon>
        <taxon>Bacillati</taxon>
        <taxon>Bacillota</taxon>
        <taxon>Bacilli</taxon>
        <taxon>Lactobacillales</taxon>
        <taxon>Lactobacillaceae</taxon>
        <taxon>Companilactobacillus</taxon>
    </lineage>
</organism>
<comment type="caution">
    <text evidence="1">The sequence shown here is derived from an EMBL/GenBank/DDBJ whole genome shotgun (WGS) entry which is preliminary data.</text>
</comment>
<dbReference type="RefSeq" id="WP_057879859.1">
    <property type="nucleotide sequence ID" value="NZ_JQCF01000002.1"/>
</dbReference>
<evidence type="ECO:0008006" key="3">
    <source>
        <dbReference type="Google" id="ProtNLM"/>
    </source>
</evidence>
<name>A0A0R2LMH2_9LACO</name>
<proteinExistence type="predicted"/>
<dbReference type="PATRIC" id="fig|993692.3.peg.1044"/>
<dbReference type="Proteomes" id="UP000051006">
    <property type="component" value="Unassembled WGS sequence"/>
</dbReference>
<sequence length="84" mass="9854">MINPEELNKSVKMFKNGNSYAFRISKKDREFLDADNNTKFEKIVSPDGKEVTFRKVETIRPNILKTANKLYDENADLMKRLENL</sequence>
<dbReference type="STRING" id="993692.IV57_GL001030"/>
<keyword evidence="2" id="KW-1185">Reference proteome</keyword>